<evidence type="ECO:0000256" key="1">
    <source>
        <dbReference type="ARBA" id="ARBA00004123"/>
    </source>
</evidence>
<dbReference type="InterPro" id="IPR038933">
    <property type="entry name" value="Ovate"/>
</dbReference>
<proteinExistence type="predicted"/>
<dbReference type="GO" id="GO:0005634">
    <property type="term" value="C:nucleus"/>
    <property type="evidence" value="ECO:0007669"/>
    <property type="project" value="UniProtKB-SubCell"/>
</dbReference>
<dbReference type="PANTHER" id="PTHR33057:SF219">
    <property type="entry name" value="TRANSCRIPTION REPRESSOR"/>
    <property type="match status" value="1"/>
</dbReference>
<evidence type="ECO:0000256" key="5">
    <source>
        <dbReference type="ARBA" id="ARBA00023242"/>
    </source>
</evidence>
<protein>
    <recommendedName>
        <fullName evidence="6">Transcription repressor</fullName>
    </recommendedName>
    <alternativeName>
        <fullName evidence="6">Ovate family protein</fullName>
    </alternativeName>
</protein>
<organism evidence="9 10">
    <name type="scientific">Coffea arabica</name>
    <name type="common">Arabian coffee</name>
    <dbReference type="NCBI Taxonomy" id="13443"/>
    <lineage>
        <taxon>Eukaryota</taxon>
        <taxon>Viridiplantae</taxon>
        <taxon>Streptophyta</taxon>
        <taxon>Embryophyta</taxon>
        <taxon>Tracheophyta</taxon>
        <taxon>Spermatophyta</taxon>
        <taxon>Magnoliopsida</taxon>
        <taxon>eudicotyledons</taxon>
        <taxon>Gunneridae</taxon>
        <taxon>Pentapetalae</taxon>
        <taxon>asterids</taxon>
        <taxon>lamiids</taxon>
        <taxon>Gentianales</taxon>
        <taxon>Rubiaceae</taxon>
        <taxon>Ixoroideae</taxon>
        <taxon>Gardenieae complex</taxon>
        <taxon>Bertiereae - Coffeeae clade</taxon>
        <taxon>Coffeeae</taxon>
        <taxon>Coffea</taxon>
    </lineage>
</organism>
<reference evidence="9" key="1">
    <citation type="journal article" date="2025" name="Foods">
        <title>Unveiling the Microbial Signatures of Arabica Coffee Cherries: Insights into Ripeness Specific Diversity, Functional Traits, and Implications for Quality and Safety.</title>
        <authorList>
            <consortium name="RefSeq"/>
            <person name="Tenea G.N."/>
            <person name="Cifuentes V."/>
            <person name="Reyes P."/>
            <person name="Cevallos-Vallejos M."/>
        </authorList>
    </citation>
    <scope>NUCLEOTIDE SEQUENCE [LARGE SCALE GENOMIC DNA]</scope>
</reference>
<keyword evidence="5 6" id="KW-0539">Nucleus</keyword>
<keyword evidence="3 6" id="KW-0805">Transcription regulation</keyword>
<evidence type="ECO:0000256" key="6">
    <source>
        <dbReference type="RuleBase" id="RU367028"/>
    </source>
</evidence>
<keyword evidence="9" id="KW-1185">Reference proteome</keyword>
<dbReference type="InterPro" id="IPR006458">
    <property type="entry name" value="Ovate_C"/>
</dbReference>
<dbReference type="PANTHER" id="PTHR33057">
    <property type="entry name" value="TRANSCRIPTION REPRESSOR OFP7-RELATED"/>
    <property type="match status" value="1"/>
</dbReference>
<comment type="function">
    <text evidence="6">Transcriptional repressor that regulates multiple aspects of plant growth and development.</text>
</comment>
<keyword evidence="2 6" id="KW-0678">Repressor</keyword>
<accession>A0A6P6UR29</accession>
<dbReference type="OrthoDB" id="1928390at2759"/>
<comment type="subcellular location">
    <subcellularLocation>
        <location evidence="1 6">Nucleus</location>
    </subcellularLocation>
</comment>
<feature type="compositionally biased region" description="Basic residues" evidence="7">
    <location>
        <begin position="200"/>
        <end position="218"/>
    </location>
</feature>
<dbReference type="Pfam" id="PF04844">
    <property type="entry name" value="Ovate"/>
    <property type="match status" value="1"/>
</dbReference>
<dbReference type="GO" id="GO:0045892">
    <property type="term" value="P:negative regulation of DNA-templated transcription"/>
    <property type="evidence" value="ECO:0007669"/>
    <property type="project" value="UniProtKB-UniRule"/>
</dbReference>
<sequence>MTKPFKLRLHLPSFQLCRSRKSSTNSANSPSPVTRAFTSTTPKAFDIAYPSPAPPPSTPIHLFCKRNISSKILPISLETIEPLPCTNTHAESSCNVESPGYRHNNSLQKLYNSPEASDEFDQSAWPFASFNAENSNNEGNHRVKDQSAATSFSVSISSADSGWFSSEEGDDPNDESEGLLSTCSSLESSCDFGHPVKTPSTRKPKNGNVTRKRKKNGKVRKLKRYVSNTWKDGEKIKLATTSTMPPLESDSSATKTVLGRLLPCGVDGKVNESYAIVKKSADPFDDFKMSMLEMILEKEMSEPEELEKLLMCFLSLNSKEHHGVIVAAFTEVWEELFSSDSKP</sequence>
<evidence type="ECO:0000313" key="9">
    <source>
        <dbReference type="Proteomes" id="UP001652660"/>
    </source>
</evidence>
<feature type="domain" description="OVATE" evidence="8">
    <location>
        <begin position="276"/>
        <end position="335"/>
    </location>
</feature>
<dbReference type="Proteomes" id="UP001652660">
    <property type="component" value="Chromosome 10c"/>
</dbReference>
<dbReference type="RefSeq" id="XP_027092786.1">
    <property type="nucleotide sequence ID" value="XM_027236985.2"/>
</dbReference>
<evidence type="ECO:0000313" key="10">
    <source>
        <dbReference type="RefSeq" id="XP_027092786.1"/>
    </source>
</evidence>
<evidence type="ECO:0000256" key="3">
    <source>
        <dbReference type="ARBA" id="ARBA00023015"/>
    </source>
</evidence>
<reference evidence="10" key="2">
    <citation type="submission" date="2025-08" db="UniProtKB">
        <authorList>
            <consortium name="RefSeq"/>
        </authorList>
    </citation>
    <scope>IDENTIFICATION</scope>
    <source>
        <tissue evidence="10">Leaves</tissue>
    </source>
</reference>
<keyword evidence="4 6" id="KW-0804">Transcription</keyword>
<dbReference type="GeneID" id="113713292"/>
<feature type="region of interest" description="Disordered" evidence="7">
    <location>
        <begin position="193"/>
        <end position="218"/>
    </location>
</feature>
<gene>
    <name evidence="10" type="primary">LOC113713292</name>
</gene>
<name>A0A6P6UR29_COFAR</name>
<evidence type="ECO:0000256" key="7">
    <source>
        <dbReference type="SAM" id="MobiDB-lite"/>
    </source>
</evidence>
<evidence type="ECO:0000256" key="2">
    <source>
        <dbReference type="ARBA" id="ARBA00022491"/>
    </source>
</evidence>
<evidence type="ECO:0000259" key="8">
    <source>
        <dbReference type="PROSITE" id="PS51754"/>
    </source>
</evidence>
<dbReference type="PROSITE" id="PS51754">
    <property type="entry name" value="OVATE"/>
    <property type="match status" value="1"/>
</dbReference>
<evidence type="ECO:0000256" key="4">
    <source>
        <dbReference type="ARBA" id="ARBA00023163"/>
    </source>
</evidence>
<dbReference type="NCBIfam" id="TIGR01568">
    <property type="entry name" value="A_thal_3678"/>
    <property type="match status" value="1"/>
</dbReference>
<dbReference type="AlphaFoldDB" id="A0A6P6UR29"/>